<name>A0A066VUQ5_TILAU</name>
<feature type="binding site" evidence="10">
    <location>
        <position position="74"/>
    </location>
    <ligand>
        <name>Fe cation</name>
        <dbReference type="ChEBI" id="CHEBI:24875"/>
        <label>1</label>
    </ligand>
</feature>
<dbReference type="GeneID" id="25264455"/>
<feature type="binding site" evidence="10">
    <location>
        <position position="73"/>
    </location>
    <ligand>
        <name>Fe cation</name>
        <dbReference type="ChEBI" id="CHEBI:24875"/>
        <label>1</label>
    </ligand>
</feature>
<feature type="region of interest" description="Disordered" evidence="12">
    <location>
        <begin position="154"/>
        <end position="195"/>
    </location>
</feature>
<dbReference type="InterPro" id="IPR011989">
    <property type="entry name" value="ARM-like"/>
</dbReference>
<evidence type="ECO:0000256" key="10">
    <source>
        <dbReference type="HAMAP-Rule" id="MF_03101"/>
    </source>
</evidence>
<keyword evidence="7 10" id="KW-0503">Monooxygenase</keyword>
<evidence type="ECO:0000256" key="6">
    <source>
        <dbReference type="ARBA" id="ARBA00023004"/>
    </source>
</evidence>
<keyword evidence="10" id="KW-0963">Cytoplasm</keyword>
<keyword evidence="14" id="KW-1185">Reference proteome</keyword>
<protein>
    <recommendedName>
        <fullName evidence="10">Deoxyhypusine hydroxylase</fullName>
        <shortName evidence="10">DOHH</shortName>
        <ecNumber evidence="10">1.14.99.29</ecNumber>
    </recommendedName>
    <alternativeName>
        <fullName evidence="10">Deoxyhypusine dioxygenase</fullName>
    </alternativeName>
    <alternativeName>
        <fullName evidence="10">Deoxyhypusine monooxygenase</fullName>
    </alternativeName>
</protein>
<proteinExistence type="inferred from homology"/>
<evidence type="ECO:0000256" key="2">
    <source>
        <dbReference type="ARBA" id="ARBA00005041"/>
    </source>
</evidence>
<dbReference type="GO" id="GO:0019135">
    <property type="term" value="F:deoxyhypusine monooxygenase activity"/>
    <property type="evidence" value="ECO:0007669"/>
    <property type="project" value="UniProtKB-UniRule"/>
</dbReference>
<dbReference type="InterPro" id="IPR027517">
    <property type="entry name" value="Deoxyhypusine_hydroxylase"/>
</dbReference>
<dbReference type="STRING" id="1037660.A0A066VUQ5"/>
<dbReference type="InterPro" id="IPR021133">
    <property type="entry name" value="HEAT_type_2"/>
</dbReference>
<dbReference type="UniPathway" id="UPA00354"/>
<dbReference type="GO" id="GO:0046872">
    <property type="term" value="F:metal ion binding"/>
    <property type="evidence" value="ECO:0007669"/>
    <property type="project" value="UniProtKB-KW"/>
</dbReference>
<evidence type="ECO:0000256" key="11">
    <source>
        <dbReference type="PROSITE-ProRule" id="PRU00103"/>
    </source>
</evidence>
<comment type="cofactor">
    <cofactor evidence="10">
        <name>Fe(2+)</name>
        <dbReference type="ChEBI" id="CHEBI:29033"/>
    </cofactor>
    <text evidence="10">Binds 2 Fe(2+) ions per subunit.</text>
</comment>
<dbReference type="GO" id="GO:0005737">
    <property type="term" value="C:cytoplasm"/>
    <property type="evidence" value="ECO:0007669"/>
    <property type="project" value="UniProtKB-SubCell"/>
</dbReference>
<feature type="binding site" evidence="10">
    <location>
        <position position="333"/>
    </location>
    <ligand>
        <name>Fe cation</name>
        <dbReference type="ChEBI" id="CHEBI:24875"/>
        <label>2</label>
    </ligand>
</feature>
<sequence>MDAASSRGSSSGAASSQLDSLSFALLTSSTPLDARFRALFTLKGLASAQSSLVGAVIEIIGKGFADDSALLKHELAYCLGQIADLRAVSTLESVVRDDKQDIMVRHEAAEALGAISSWQSLPLLKEYAQRPGEDISVVETCELAIHKIEWDHSDEGKKQRAEEAERKKQATEAGAGGHEAFAPIDPAPPLAAKASLSSGQKDAAASSLSSLDPAVYDIVSLRSILTNRDLPLFERYRAMFSLRNAVHACLRASEQTHVREIPPQQARAESRLLRQKAEQAVLALAAGLEKGEKSALFRHEICFVFGELCHRASIKSMLQVLNDSEEHEMVRHEAAEALGGIAEEVGEDEDGEAASAEPGEDELKSVMHALKRWANDATAPRVVRESCVVALDEMAYNNDPSQFQPMDSAPVATAA</sequence>
<dbReference type="Proteomes" id="UP000027361">
    <property type="component" value="Unassembled WGS sequence"/>
</dbReference>
<dbReference type="InParanoid" id="A0A066VUQ5"/>
<dbReference type="PROSITE" id="PS50077">
    <property type="entry name" value="HEAT_REPEAT"/>
    <property type="match status" value="1"/>
</dbReference>
<dbReference type="PANTHER" id="PTHR12697">
    <property type="entry name" value="PBS LYASE HEAT-LIKE PROTEIN"/>
    <property type="match status" value="1"/>
</dbReference>
<evidence type="ECO:0000256" key="9">
    <source>
        <dbReference type="ARBA" id="ARBA00045876"/>
    </source>
</evidence>
<evidence type="ECO:0000256" key="3">
    <source>
        <dbReference type="ARBA" id="ARBA00022723"/>
    </source>
</evidence>
<feature type="binding site" evidence="10">
    <location>
        <position position="299"/>
    </location>
    <ligand>
        <name>Fe cation</name>
        <dbReference type="ChEBI" id="CHEBI:24875"/>
        <label>2</label>
    </ligand>
</feature>
<reference evidence="13 14" key="1">
    <citation type="submission" date="2014-05" db="EMBL/GenBank/DDBJ databases">
        <title>Draft genome sequence of a rare smut relative, Tilletiaria anomala UBC 951.</title>
        <authorList>
            <consortium name="DOE Joint Genome Institute"/>
            <person name="Toome M."/>
            <person name="Kuo A."/>
            <person name="Henrissat B."/>
            <person name="Lipzen A."/>
            <person name="Tritt A."/>
            <person name="Yoshinaga Y."/>
            <person name="Zane M."/>
            <person name="Barry K."/>
            <person name="Grigoriev I.V."/>
            <person name="Spatafora J.W."/>
            <person name="Aimea M.C."/>
        </authorList>
    </citation>
    <scope>NUCLEOTIDE SEQUENCE [LARGE SCALE GENOMIC DNA]</scope>
    <source>
        <strain evidence="13 14">UBC 951</strain>
    </source>
</reference>
<organism evidence="13 14">
    <name type="scientific">Tilletiaria anomala (strain ATCC 24038 / CBS 436.72 / UBC 951)</name>
    <dbReference type="NCBI Taxonomy" id="1037660"/>
    <lineage>
        <taxon>Eukaryota</taxon>
        <taxon>Fungi</taxon>
        <taxon>Dikarya</taxon>
        <taxon>Basidiomycota</taxon>
        <taxon>Ustilaginomycotina</taxon>
        <taxon>Exobasidiomycetes</taxon>
        <taxon>Georgefischeriales</taxon>
        <taxon>Tilletiariaceae</taxon>
        <taxon>Tilletiaria</taxon>
    </lineage>
</organism>
<evidence type="ECO:0000313" key="13">
    <source>
        <dbReference type="EMBL" id="KDN45442.1"/>
    </source>
</evidence>
<comment type="subcellular location">
    <subcellularLocation>
        <location evidence="10">Cytoplasm</location>
    </subcellularLocation>
    <subcellularLocation>
        <location evidence="10">Nucleus</location>
    </subcellularLocation>
</comment>
<feature type="compositionally biased region" description="Basic and acidic residues" evidence="12">
    <location>
        <begin position="154"/>
        <end position="170"/>
    </location>
</feature>
<dbReference type="Pfam" id="PF13646">
    <property type="entry name" value="HEAT_2"/>
    <property type="match status" value="1"/>
</dbReference>
<feature type="binding site" evidence="10">
    <location>
        <position position="107"/>
    </location>
    <ligand>
        <name>Fe cation</name>
        <dbReference type="ChEBI" id="CHEBI:24875"/>
        <label>1</label>
    </ligand>
</feature>
<accession>A0A066VUQ5</accession>
<comment type="catalytic activity">
    <reaction evidence="1 10">
        <text>[eIF5A protein]-deoxyhypusine + AH2 + O2 = [eIF5A protein]-hypusine + A + H2O</text>
        <dbReference type="Rhea" id="RHEA:14101"/>
        <dbReference type="Rhea" id="RHEA-COMP:10144"/>
        <dbReference type="Rhea" id="RHEA-COMP:12592"/>
        <dbReference type="ChEBI" id="CHEBI:13193"/>
        <dbReference type="ChEBI" id="CHEBI:15377"/>
        <dbReference type="ChEBI" id="CHEBI:15379"/>
        <dbReference type="ChEBI" id="CHEBI:17499"/>
        <dbReference type="ChEBI" id="CHEBI:82657"/>
        <dbReference type="ChEBI" id="CHEBI:91175"/>
        <dbReference type="EC" id="1.14.99.29"/>
    </reaction>
</comment>
<keyword evidence="10" id="KW-0539">Nucleus</keyword>
<dbReference type="SUPFAM" id="SSF48371">
    <property type="entry name" value="ARM repeat"/>
    <property type="match status" value="1"/>
</dbReference>
<dbReference type="FunCoup" id="A0A066VUQ5">
    <property type="interactions" value="320"/>
</dbReference>
<dbReference type="EMBL" id="JMSN01000042">
    <property type="protein sequence ID" value="KDN45442.1"/>
    <property type="molecule type" value="Genomic_DNA"/>
</dbReference>
<keyword evidence="3 10" id="KW-0479">Metal-binding</keyword>
<dbReference type="OrthoDB" id="421002at2759"/>
<evidence type="ECO:0000313" key="14">
    <source>
        <dbReference type="Proteomes" id="UP000027361"/>
    </source>
</evidence>
<keyword evidence="6 10" id="KW-0408">Iron</keyword>
<keyword evidence="4" id="KW-0677">Repeat</keyword>
<feature type="binding site" evidence="10">
    <location>
        <position position="106"/>
    </location>
    <ligand>
        <name>Fe cation</name>
        <dbReference type="ChEBI" id="CHEBI:24875"/>
        <label>1</label>
    </ligand>
</feature>
<evidence type="ECO:0000256" key="8">
    <source>
        <dbReference type="ARBA" id="ARBA00023256"/>
    </source>
</evidence>
<comment type="caution">
    <text evidence="13">The sequence shown here is derived from an EMBL/GenBank/DDBJ whole genome shotgun (WGS) entry which is preliminary data.</text>
</comment>
<dbReference type="HOGENOM" id="CLU_053974_0_0_1"/>
<comment type="pathway">
    <text evidence="2 10">Protein modification; eIF5A hypusination.</text>
</comment>
<gene>
    <name evidence="10" type="primary">LIA1</name>
    <name evidence="13" type="ORF">K437DRAFT_256552</name>
</gene>
<evidence type="ECO:0000256" key="1">
    <source>
        <dbReference type="ARBA" id="ARBA00000068"/>
    </source>
</evidence>
<dbReference type="InterPro" id="IPR016024">
    <property type="entry name" value="ARM-type_fold"/>
</dbReference>
<dbReference type="InterPro" id="IPR004155">
    <property type="entry name" value="PBS_lyase_HEAT"/>
</dbReference>
<dbReference type="EC" id="1.14.99.29" evidence="10"/>
<keyword evidence="5 10" id="KW-0560">Oxidoreductase</keyword>
<evidence type="ECO:0000256" key="5">
    <source>
        <dbReference type="ARBA" id="ARBA00023002"/>
    </source>
</evidence>
<comment type="function">
    <text evidence="9">Catalyzes the hydroxylation of the N(6)-(4-aminobutyl)-L-lysine intermediate produced by deoxyhypusine synthase/DHPS on a critical lysine of the eukaryotic translation initiation factor 5A/eIF-5A. This is the second step of the post-translational modification of that lysine into an unusual amino acid residue named hypusine. Hypusination is unique to mature eIF-5A factor and is essential for its function.</text>
</comment>
<comment type="function">
    <text evidence="10">Catalyzes the hydroxylation of the N(6)-(4-aminobutyl)-L-lysine intermediate to form hypusine, an essential post-translational modification only found in mature eIF-5A factor.</text>
</comment>
<dbReference type="SMART" id="SM00567">
    <property type="entry name" value="EZ_HEAT"/>
    <property type="match status" value="5"/>
</dbReference>
<evidence type="ECO:0000256" key="7">
    <source>
        <dbReference type="ARBA" id="ARBA00023033"/>
    </source>
</evidence>
<comment type="similarity">
    <text evidence="10">Belongs to the deoxyhypusine hydroxylase family.</text>
</comment>
<dbReference type="Gene3D" id="1.25.10.10">
    <property type="entry name" value="Leucine-rich Repeat Variant"/>
    <property type="match status" value="2"/>
</dbReference>
<feature type="binding site" evidence="10">
    <location>
        <position position="300"/>
    </location>
    <ligand>
        <name>Fe cation</name>
        <dbReference type="ChEBI" id="CHEBI:24875"/>
        <label>2</label>
    </ligand>
</feature>
<keyword evidence="8 10" id="KW-0386">Hypusine biosynthesis</keyword>
<dbReference type="GO" id="GO:0005634">
    <property type="term" value="C:nucleus"/>
    <property type="evidence" value="ECO:0007669"/>
    <property type="project" value="UniProtKB-SubCell"/>
</dbReference>
<dbReference type="RefSeq" id="XP_013243175.1">
    <property type="nucleotide sequence ID" value="XM_013387721.1"/>
</dbReference>
<evidence type="ECO:0000256" key="4">
    <source>
        <dbReference type="ARBA" id="ARBA00022737"/>
    </source>
</evidence>
<dbReference type="PANTHER" id="PTHR12697:SF5">
    <property type="entry name" value="DEOXYHYPUSINE HYDROXYLASE"/>
    <property type="match status" value="1"/>
</dbReference>
<evidence type="ECO:0000256" key="12">
    <source>
        <dbReference type="SAM" id="MobiDB-lite"/>
    </source>
</evidence>
<feature type="repeat" description="HEAT" evidence="11">
    <location>
        <begin position="313"/>
        <end position="349"/>
    </location>
</feature>
<dbReference type="HAMAP" id="MF_03101">
    <property type="entry name" value="Deoxyhypusine_hydroxylase"/>
    <property type="match status" value="1"/>
</dbReference>
<feature type="binding site" evidence="10">
    <location>
        <position position="332"/>
    </location>
    <ligand>
        <name>Fe cation</name>
        <dbReference type="ChEBI" id="CHEBI:24875"/>
        <label>2</label>
    </ligand>
</feature>
<dbReference type="AlphaFoldDB" id="A0A066VUQ5"/>